<dbReference type="Proteomes" id="UP000076964">
    <property type="component" value="Unassembled WGS sequence"/>
</dbReference>
<feature type="transmembrane region" description="Helical" evidence="7">
    <location>
        <begin position="63"/>
        <end position="87"/>
    </location>
</feature>
<name>A0A177E9V8_9BACT</name>
<dbReference type="NCBIfam" id="NF004903">
    <property type="entry name" value="PRK06265.1-3"/>
    <property type="match status" value="1"/>
</dbReference>
<dbReference type="AlphaFoldDB" id="A0A177E9V8"/>
<keyword evidence="6 7" id="KW-0472">Membrane</keyword>
<proteinExistence type="predicted"/>
<reference evidence="8 9" key="1">
    <citation type="submission" date="2016-02" db="EMBL/GenBank/DDBJ databases">
        <title>Draft genome sequence of Thermodesulfatator sp. S606.</title>
        <authorList>
            <person name="Lai Q."/>
            <person name="Cao J."/>
            <person name="Dupont S."/>
            <person name="Shao Z."/>
            <person name="Jebbar M."/>
            <person name="Alain K."/>
        </authorList>
    </citation>
    <scope>NUCLEOTIDE SEQUENCE [LARGE SCALE GENOMIC DNA]</scope>
    <source>
        <strain evidence="8 9">S606</strain>
    </source>
</reference>
<organism evidence="8 9">
    <name type="scientific">Thermodesulfatator autotrophicus</name>
    <dbReference type="NCBI Taxonomy" id="1795632"/>
    <lineage>
        <taxon>Bacteria</taxon>
        <taxon>Pseudomonadati</taxon>
        <taxon>Thermodesulfobacteriota</taxon>
        <taxon>Thermodesulfobacteria</taxon>
        <taxon>Thermodesulfobacteriales</taxon>
        <taxon>Thermodesulfatatoraceae</taxon>
        <taxon>Thermodesulfatator</taxon>
    </lineage>
</organism>
<dbReference type="InterPro" id="IPR002751">
    <property type="entry name" value="CbiM/NikMN"/>
</dbReference>
<evidence type="ECO:0000313" key="8">
    <source>
        <dbReference type="EMBL" id="OAG28723.1"/>
    </source>
</evidence>
<evidence type="ECO:0000256" key="4">
    <source>
        <dbReference type="ARBA" id="ARBA00022692"/>
    </source>
</evidence>
<dbReference type="EMBL" id="LSFI01000001">
    <property type="protein sequence ID" value="OAG28723.1"/>
    <property type="molecule type" value="Genomic_DNA"/>
</dbReference>
<dbReference type="GO" id="GO:0005886">
    <property type="term" value="C:plasma membrane"/>
    <property type="evidence" value="ECO:0007669"/>
    <property type="project" value="UniProtKB-SubCell"/>
</dbReference>
<keyword evidence="9" id="KW-1185">Reference proteome</keyword>
<dbReference type="PANTHER" id="PTHR34229">
    <property type="entry name" value="METAL TRANSPORT PROTEIN HI_1621-RELATED"/>
    <property type="match status" value="1"/>
</dbReference>
<dbReference type="PANTHER" id="PTHR34229:SF1">
    <property type="entry name" value="METAL TRANSPORT PROTEIN HI_1621-RELATED"/>
    <property type="match status" value="1"/>
</dbReference>
<protein>
    <submittedName>
        <fullName evidence="8">Cobalamin biosynthesis protein CbiM</fullName>
    </submittedName>
</protein>
<feature type="transmembrane region" description="Helical" evidence="7">
    <location>
        <begin position="166"/>
        <end position="189"/>
    </location>
</feature>
<evidence type="ECO:0000256" key="7">
    <source>
        <dbReference type="SAM" id="Phobius"/>
    </source>
</evidence>
<dbReference type="GO" id="GO:0000041">
    <property type="term" value="P:transition metal ion transport"/>
    <property type="evidence" value="ECO:0007669"/>
    <property type="project" value="InterPro"/>
</dbReference>
<evidence type="ECO:0000256" key="2">
    <source>
        <dbReference type="ARBA" id="ARBA00022448"/>
    </source>
</evidence>
<feature type="transmembrane region" description="Helical" evidence="7">
    <location>
        <begin position="130"/>
        <end position="154"/>
    </location>
</feature>
<accession>A0A177E9V8</accession>
<evidence type="ECO:0000256" key="5">
    <source>
        <dbReference type="ARBA" id="ARBA00022989"/>
    </source>
</evidence>
<keyword evidence="2" id="KW-0813">Transport</keyword>
<dbReference type="NCBIfam" id="NF004905">
    <property type="entry name" value="PRK06265.1-5"/>
    <property type="match status" value="1"/>
</dbReference>
<evidence type="ECO:0000256" key="1">
    <source>
        <dbReference type="ARBA" id="ARBA00004651"/>
    </source>
</evidence>
<feature type="transmembrane region" description="Helical" evidence="7">
    <location>
        <begin position="39"/>
        <end position="57"/>
    </location>
</feature>
<keyword evidence="4 7" id="KW-0812">Transmembrane</keyword>
<sequence>MHISEGVLSAPVLIAGALGTGIGTFIGLKKISVEKVPQIALLSAAFFVASLVHVPLGPSSVHLVLNGLVGILLGLATFPALLVGLFLQALIFQFGGLTTLGVNTFNMAFPGVVVYYLFGPLVRSSRSLIAGVGAFLAGALAILLSGILVAFELTFTGESFKAAAKLILAAHLPVMIIEGIVTVLLVSFLKKVRPEIFGQEV</sequence>
<keyword evidence="5 7" id="KW-1133">Transmembrane helix</keyword>
<dbReference type="Gene3D" id="1.10.1760.20">
    <property type="match status" value="1"/>
</dbReference>
<evidence type="ECO:0000256" key="6">
    <source>
        <dbReference type="ARBA" id="ARBA00023136"/>
    </source>
</evidence>
<dbReference type="RefSeq" id="WP_068540389.1">
    <property type="nucleotide sequence ID" value="NZ_LSFI01000001.1"/>
</dbReference>
<dbReference type="Pfam" id="PF01891">
    <property type="entry name" value="CbiM"/>
    <property type="match status" value="1"/>
</dbReference>
<dbReference type="NCBIfam" id="NF004909">
    <property type="entry name" value="PRK06265.2-5"/>
    <property type="match status" value="1"/>
</dbReference>
<feature type="transmembrane region" description="Helical" evidence="7">
    <location>
        <begin position="94"/>
        <end position="118"/>
    </location>
</feature>
<feature type="transmembrane region" description="Helical" evidence="7">
    <location>
        <begin position="6"/>
        <end position="27"/>
    </location>
</feature>
<evidence type="ECO:0000313" key="9">
    <source>
        <dbReference type="Proteomes" id="UP000076964"/>
    </source>
</evidence>
<keyword evidence="3" id="KW-1003">Cell membrane</keyword>
<dbReference type="OrthoDB" id="9809846at2"/>
<comment type="subcellular location">
    <subcellularLocation>
        <location evidence="1">Cell membrane</location>
        <topology evidence="1">Multi-pass membrane protein</topology>
    </subcellularLocation>
</comment>
<gene>
    <name evidence="8" type="ORF">TH606_00215</name>
</gene>
<comment type="caution">
    <text evidence="8">The sequence shown here is derived from an EMBL/GenBank/DDBJ whole genome shotgun (WGS) entry which is preliminary data.</text>
</comment>
<evidence type="ECO:0000256" key="3">
    <source>
        <dbReference type="ARBA" id="ARBA00022475"/>
    </source>
</evidence>
<dbReference type="STRING" id="1795632.TH606_00215"/>